<feature type="domain" description="C-type lectin" evidence="2">
    <location>
        <begin position="105"/>
        <end position="221"/>
    </location>
</feature>
<dbReference type="EMBL" id="CAJPWZ010001105">
    <property type="protein sequence ID" value="CAG2208321.1"/>
    <property type="molecule type" value="Genomic_DNA"/>
</dbReference>
<reference evidence="3" key="1">
    <citation type="submission" date="2021-03" db="EMBL/GenBank/DDBJ databases">
        <authorList>
            <person name="Bekaert M."/>
        </authorList>
    </citation>
    <scope>NUCLEOTIDE SEQUENCE</scope>
</reference>
<dbReference type="AlphaFoldDB" id="A0A8S3RI26"/>
<dbReference type="PROSITE" id="PS50041">
    <property type="entry name" value="C_TYPE_LECTIN_2"/>
    <property type="match status" value="1"/>
</dbReference>
<dbReference type="InterPro" id="IPR001304">
    <property type="entry name" value="C-type_lectin-like"/>
</dbReference>
<gene>
    <name evidence="3" type="ORF">MEDL_22534</name>
</gene>
<dbReference type="SUPFAM" id="SSF56436">
    <property type="entry name" value="C-type lectin-like"/>
    <property type="match status" value="1"/>
</dbReference>
<dbReference type="InterPro" id="IPR016187">
    <property type="entry name" value="CTDL_fold"/>
</dbReference>
<dbReference type="Pfam" id="PF00059">
    <property type="entry name" value="Lectin_C"/>
    <property type="match status" value="1"/>
</dbReference>
<dbReference type="PROSITE" id="PS00615">
    <property type="entry name" value="C_TYPE_LECTIN_1"/>
    <property type="match status" value="1"/>
</dbReference>
<keyword evidence="1" id="KW-1015">Disulfide bond</keyword>
<evidence type="ECO:0000256" key="1">
    <source>
        <dbReference type="ARBA" id="ARBA00023157"/>
    </source>
</evidence>
<name>A0A8S3RI26_MYTED</name>
<accession>A0A8S3RI26</accession>
<evidence type="ECO:0000313" key="4">
    <source>
        <dbReference type="Proteomes" id="UP000683360"/>
    </source>
</evidence>
<keyword evidence="4" id="KW-1185">Reference proteome</keyword>
<dbReference type="Proteomes" id="UP000683360">
    <property type="component" value="Unassembled WGS sequence"/>
</dbReference>
<organism evidence="3 4">
    <name type="scientific">Mytilus edulis</name>
    <name type="common">Blue mussel</name>
    <dbReference type="NCBI Taxonomy" id="6550"/>
    <lineage>
        <taxon>Eukaryota</taxon>
        <taxon>Metazoa</taxon>
        <taxon>Spiralia</taxon>
        <taxon>Lophotrochozoa</taxon>
        <taxon>Mollusca</taxon>
        <taxon>Bivalvia</taxon>
        <taxon>Autobranchia</taxon>
        <taxon>Pteriomorphia</taxon>
        <taxon>Mytilida</taxon>
        <taxon>Mytiloidea</taxon>
        <taxon>Mytilidae</taxon>
        <taxon>Mytilinae</taxon>
        <taxon>Mytilus</taxon>
    </lineage>
</organism>
<dbReference type="InterPro" id="IPR050111">
    <property type="entry name" value="C-type_lectin/snaclec_domain"/>
</dbReference>
<evidence type="ECO:0000259" key="2">
    <source>
        <dbReference type="PROSITE" id="PS50041"/>
    </source>
</evidence>
<dbReference type="OrthoDB" id="6083287at2759"/>
<dbReference type="SMART" id="SM00034">
    <property type="entry name" value="CLECT"/>
    <property type="match status" value="1"/>
</dbReference>
<dbReference type="InterPro" id="IPR018378">
    <property type="entry name" value="C-type_lectin_CS"/>
</dbReference>
<dbReference type="Gene3D" id="3.10.100.10">
    <property type="entry name" value="Mannose-Binding Protein A, subunit A"/>
    <property type="match status" value="1"/>
</dbReference>
<dbReference type="CDD" id="cd00037">
    <property type="entry name" value="CLECT"/>
    <property type="match status" value="1"/>
</dbReference>
<dbReference type="PANTHER" id="PTHR22803">
    <property type="entry name" value="MANNOSE, PHOSPHOLIPASE, LECTIN RECEPTOR RELATED"/>
    <property type="match status" value="1"/>
</dbReference>
<proteinExistence type="predicted"/>
<evidence type="ECO:0000313" key="3">
    <source>
        <dbReference type="EMBL" id="CAG2208321.1"/>
    </source>
</evidence>
<sequence length="226" mass="26146">MIFVIEHMFTLLILCTSIRNTRKFRTIHCNQVMDSSMCIAFILVVMAIDVSNSFPSVSNKTMDELKTFREKLKQFGVEIKNKFSGLDTDLQSMESDIAKRNFEKYNGHCYYFGEDRLSWFDAQRKCQLIGGNLVKIEDSSENTWLKSNTNGAGTTAYWIGLTDLVEGEFRWTSDQEVVSYKHFVSGQPNNSGGKQNCVYFLYSEGKWNDAPCENNYKYICEHDFCY</sequence>
<dbReference type="InterPro" id="IPR016186">
    <property type="entry name" value="C-type_lectin-like/link_sf"/>
</dbReference>
<protein>
    <submittedName>
        <fullName evidence="3">NCAN</fullName>
    </submittedName>
</protein>
<comment type="caution">
    <text evidence="3">The sequence shown here is derived from an EMBL/GenBank/DDBJ whole genome shotgun (WGS) entry which is preliminary data.</text>
</comment>